<accession>A0A2L2XD61</accession>
<reference evidence="2" key="1">
    <citation type="submission" date="2018-02" db="EMBL/GenBank/DDBJ databases">
        <title>Genome sequence of Desulfocucumis palustris strain NAW-5.</title>
        <authorList>
            <person name="Watanabe M."/>
            <person name="Kojima H."/>
            <person name="Fukui M."/>
        </authorList>
    </citation>
    <scope>NUCLEOTIDE SEQUENCE [LARGE SCALE GENOMIC DNA]</scope>
    <source>
        <strain evidence="2">NAW-5</strain>
    </source>
</reference>
<comment type="caution">
    <text evidence="1">The sequence shown here is derived from an EMBL/GenBank/DDBJ whole genome shotgun (WGS) entry which is preliminary data.</text>
</comment>
<keyword evidence="2" id="KW-1185">Reference proteome</keyword>
<evidence type="ECO:0000313" key="1">
    <source>
        <dbReference type="EMBL" id="GBF34287.1"/>
    </source>
</evidence>
<organism evidence="1 2">
    <name type="scientific">Desulfocucumis palustris</name>
    <dbReference type="NCBI Taxonomy" id="1898651"/>
    <lineage>
        <taxon>Bacteria</taxon>
        <taxon>Bacillati</taxon>
        <taxon>Bacillota</taxon>
        <taxon>Clostridia</taxon>
        <taxon>Eubacteriales</taxon>
        <taxon>Desulfocucumaceae</taxon>
        <taxon>Desulfocucumis</taxon>
    </lineage>
</organism>
<name>A0A2L2XD61_9FIRM</name>
<dbReference type="AlphaFoldDB" id="A0A2L2XD61"/>
<evidence type="ECO:0000313" key="2">
    <source>
        <dbReference type="Proteomes" id="UP000239549"/>
    </source>
</evidence>
<dbReference type="Proteomes" id="UP000239549">
    <property type="component" value="Unassembled WGS sequence"/>
</dbReference>
<dbReference type="EMBL" id="BFAV01000130">
    <property type="protein sequence ID" value="GBF34287.1"/>
    <property type="molecule type" value="Genomic_DNA"/>
</dbReference>
<proteinExistence type="predicted"/>
<gene>
    <name evidence="1" type="ORF">DCCM_3399</name>
</gene>
<sequence length="72" mass="7854">MGGLDMAVLASSKTVPLGRMLFVEKQGYSRERLVIEASGPYSITENEQCFVIRNEDCCKAIVVTVRADGGEN</sequence>
<protein>
    <submittedName>
        <fullName evidence="1">Uncharacterized protein</fullName>
    </submittedName>
</protein>